<keyword evidence="4" id="KW-1185">Reference proteome</keyword>
<dbReference type="Pfam" id="PF24626">
    <property type="entry name" value="SH3_Tf2-1"/>
    <property type="match status" value="1"/>
</dbReference>
<dbReference type="EMBL" id="KV425571">
    <property type="protein sequence ID" value="KZT25536.1"/>
    <property type="molecule type" value="Genomic_DNA"/>
</dbReference>
<dbReference type="Proteomes" id="UP000076761">
    <property type="component" value="Unassembled WGS sequence"/>
</dbReference>
<name>A0A165SR35_9AGAM</name>
<proteinExistence type="predicted"/>
<evidence type="ECO:0000259" key="1">
    <source>
        <dbReference type="Pfam" id="PF24626"/>
    </source>
</evidence>
<sequence>MKYNGPFEIIEKLSPVTYRLRLPASYKMHPVINIMHIEKYEKSPPEFGV</sequence>
<evidence type="ECO:0000313" key="4">
    <source>
        <dbReference type="Proteomes" id="UP000076761"/>
    </source>
</evidence>
<evidence type="ECO:0000313" key="2">
    <source>
        <dbReference type="EMBL" id="KZT25536.1"/>
    </source>
</evidence>
<feature type="domain" description="Tf2-1-like SH3-like" evidence="1">
    <location>
        <begin position="2"/>
        <end position="40"/>
    </location>
</feature>
<accession>A0A165SR35</accession>
<dbReference type="InterPro" id="IPR056924">
    <property type="entry name" value="SH3_Tf2-1"/>
</dbReference>
<reference evidence="3 4" key="1">
    <citation type="journal article" date="2016" name="Mol. Biol. Evol.">
        <title>Comparative Genomics of Early-Diverging Mushroom-Forming Fungi Provides Insights into the Origins of Lignocellulose Decay Capabilities.</title>
        <authorList>
            <person name="Nagy L.G."/>
            <person name="Riley R."/>
            <person name="Tritt A."/>
            <person name="Adam C."/>
            <person name="Daum C."/>
            <person name="Floudas D."/>
            <person name="Sun H."/>
            <person name="Yadav J.S."/>
            <person name="Pangilinan J."/>
            <person name="Larsson K.H."/>
            <person name="Matsuura K."/>
            <person name="Barry K."/>
            <person name="Labutti K."/>
            <person name="Kuo R."/>
            <person name="Ohm R.A."/>
            <person name="Bhattacharya S.S."/>
            <person name="Shirouzu T."/>
            <person name="Yoshinaga Y."/>
            <person name="Martin F.M."/>
            <person name="Grigoriev I.V."/>
            <person name="Hibbett D.S."/>
        </authorList>
    </citation>
    <scope>NUCLEOTIDE SEQUENCE [LARGE SCALE GENOMIC DNA]</scope>
    <source>
        <strain evidence="3 4">HHB14362 ss-1</strain>
    </source>
</reference>
<organism evidence="3 4">
    <name type="scientific">Neolentinus lepideus HHB14362 ss-1</name>
    <dbReference type="NCBI Taxonomy" id="1314782"/>
    <lineage>
        <taxon>Eukaryota</taxon>
        <taxon>Fungi</taxon>
        <taxon>Dikarya</taxon>
        <taxon>Basidiomycota</taxon>
        <taxon>Agaricomycotina</taxon>
        <taxon>Agaricomycetes</taxon>
        <taxon>Gloeophyllales</taxon>
        <taxon>Gloeophyllaceae</taxon>
        <taxon>Neolentinus</taxon>
    </lineage>
</organism>
<dbReference type="EMBL" id="KV425571">
    <property type="protein sequence ID" value="KZT25541.1"/>
    <property type="molecule type" value="Genomic_DNA"/>
</dbReference>
<protein>
    <recommendedName>
        <fullName evidence="1">Tf2-1-like SH3-like domain-containing protein</fullName>
    </recommendedName>
</protein>
<gene>
    <name evidence="3" type="ORF">NEOLEDRAFT_1064854</name>
    <name evidence="2" type="ORF">NEOLEDRAFT_1065178</name>
</gene>
<dbReference type="STRING" id="1314782.A0A165SR35"/>
<evidence type="ECO:0000313" key="3">
    <source>
        <dbReference type="EMBL" id="KZT25541.1"/>
    </source>
</evidence>
<dbReference type="AlphaFoldDB" id="A0A165SR35"/>
<dbReference type="OrthoDB" id="3218226at2759"/>